<dbReference type="Proteomes" id="UP001175227">
    <property type="component" value="Unassembled WGS sequence"/>
</dbReference>
<name>A0AA39TC09_9AGAR</name>
<accession>A0AA39TC09</accession>
<dbReference type="EMBL" id="JAUEPR010000012">
    <property type="protein sequence ID" value="KAK0479141.1"/>
    <property type="molecule type" value="Genomic_DNA"/>
</dbReference>
<organism evidence="1 2">
    <name type="scientific">Armillaria novae-zelandiae</name>
    <dbReference type="NCBI Taxonomy" id="153914"/>
    <lineage>
        <taxon>Eukaryota</taxon>
        <taxon>Fungi</taxon>
        <taxon>Dikarya</taxon>
        <taxon>Basidiomycota</taxon>
        <taxon>Agaricomycotina</taxon>
        <taxon>Agaricomycetes</taxon>
        <taxon>Agaricomycetidae</taxon>
        <taxon>Agaricales</taxon>
        <taxon>Marasmiineae</taxon>
        <taxon>Physalacriaceae</taxon>
        <taxon>Armillaria</taxon>
    </lineage>
</organism>
<dbReference type="SUPFAM" id="SSF53098">
    <property type="entry name" value="Ribonuclease H-like"/>
    <property type="match status" value="1"/>
</dbReference>
<dbReference type="Gene3D" id="3.30.420.10">
    <property type="entry name" value="Ribonuclease H-like superfamily/Ribonuclease H"/>
    <property type="match status" value="1"/>
</dbReference>
<gene>
    <name evidence="1" type="ORF">IW261DRAFT_1419885</name>
</gene>
<evidence type="ECO:0000313" key="1">
    <source>
        <dbReference type="EMBL" id="KAK0479141.1"/>
    </source>
</evidence>
<dbReference type="AlphaFoldDB" id="A0AA39TC09"/>
<reference evidence="1" key="1">
    <citation type="submission" date="2023-06" db="EMBL/GenBank/DDBJ databases">
        <authorList>
            <consortium name="Lawrence Berkeley National Laboratory"/>
            <person name="Ahrendt S."/>
            <person name="Sahu N."/>
            <person name="Indic B."/>
            <person name="Wong-Bajracharya J."/>
            <person name="Merenyi Z."/>
            <person name="Ke H.-M."/>
            <person name="Monk M."/>
            <person name="Kocsube S."/>
            <person name="Drula E."/>
            <person name="Lipzen A."/>
            <person name="Balint B."/>
            <person name="Henrissat B."/>
            <person name="Andreopoulos B."/>
            <person name="Martin F.M."/>
            <person name="Harder C.B."/>
            <person name="Rigling D."/>
            <person name="Ford K.L."/>
            <person name="Foster G.D."/>
            <person name="Pangilinan J."/>
            <person name="Papanicolaou A."/>
            <person name="Barry K."/>
            <person name="LaButti K."/>
            <person name="Viragh M."/>
            <person name="Koriabine M."/>
            <person name="Yan M."/>
            <person name="Riley R."/>
            <person name="Champramary S."/>
            <person name="Plett K.L."/>
            <person name="Tsai I.J."/>
            <person name="Slot J."/>
            <person name="Sipos G."/>
            <person name="Plett J."/>
            <person name="Nagy L.G."/>
            <person name="Grigoriev I.V."/>
        </authorList>
    </citation>
    <scope>NUCLEOTIDE SEQUENCE</scope>
    <source>
        <strain evidence="1">ICMP 16352</strain>
    </source>
</reference>
<sequence length="246" mass="28276">MVECLQRYRIRSAVQGSWYQDAPKILLWRAQNLGLPKIVIFLVHEYTSIRGGNYFLLQVPRLLPNSAVTFFYIGNSSPESQIRTRCTERISVYNTLAVQAKVLFIILRMNHHKWLFPTDVGEAKTTHGYLMDTIVGRWIGKSSQFGLHLQGHRRLLGSSQPMHYLVVHDSITVTLSYISYVSGRLMHVASIPEPASRPDADNICERENYHFSLNSYLVIEEDDCSTSSDVDLNIHRLQSHVALWMR</sequence>
<dbReference type="GO" id="GO:0003676">
    <property type="term" value="F:nucleic acid binding"/>
    <property type="evidence" value="ECO:0007669"/>
    <property type="project" value="InterPro"/>
</dbReference>
<proteinExistence type="predicted"/>
<comment type="caution">
    <text evidence="1">The sequence shown here is derived from an EMBL/GenBank/DDBJ whole genome shotgun (WGS) entry which is preliminary data.</text>
</comment>
<dbReference type="InterPro" id="IPR012337">
    <property type="entry name" value="RNaseH-like_sf"/>
</dbReference>
<dbReference type="InterPro" id="IPR036397">
    <property type="entry name" value="RNaseH_sf"/>
</dbReference>
<keyword evidence="2" id="KW-1185">Reference proteome</keyword>
<evidence type="ECO:0000313" key="2">
    <source>
        <dbReference type="Proteomes" id="UP001175227"/>
    </source>
</evidence>
<protein>
    <submittedName>
        <fullName evidence="1">Uncharacterized protein</fullName>
    </submittedName>
</protein>